<name>I8WIE5_9BACT</name>
<dbReference type="AlphaFoldDB" id="I8WIE5"/>
<accession>I8WIE5</accession>
<evidence type="ECO:0000313" key="1">
    <source>
        <dbReference type="EMBL" id="EIY38360.1"/>
    </source>
</evidence>
<evidence type="ECO:0008006" key="3">
    <source>
        <dbReference type="Google" id="ProtNLM"/>
    </source>
</evidence>
<protein>
    <recommendedName>
        <fullName evidence="3">HTH cro/C1-type domain-containing protein</fullName>
    </recommendedName>
</protein>
<evidence type="ECO:0000313" key="2">
    <source>
        <dbReference type="Proteomes" id="UP000005974"/>
    </source>
</evidence>
<keyword evidence="2" id="KW-1185">Reference proteome</keyword>
<comment type="caution">
    <text evidence="1">The sequence shown here is derived from an EMBL/GenBank/DDBJ whole genome shotgun (WGS) entry which is preliminary data.</text>
</comment>
<sequence>MKDREFSTKKLAESIKVLRKASGVNVKGFCKAIHMTEHSYYSALNGKLTI</sequence>
<proteinExistence type="predicted"/>
<dbReference type="EMBL" id="AGXJ01000016">
    <property type="protein sequence ID" value="EIY38360.1"/>
    <property type="molecule type" value="Genomic_DNA"/>
</dbReference>
<dbReference type="HOGENOM" id="CLU_215205_0_0_10"/>
<dbReference type="Proteomes" id="UP000005974">
    <property type="component" value="Unassembled WGS sequence"/>
</dbReference>
<dbReference type="PATRIC" id="fig|997876.3.peg.1051"/>
<organism evidence="1 2">
    <name type="scientific">Phocaeicola dorei CL02T12C06</name>
    <dbReference type="NCBI Taxonomy" id="997876"/>
    <lineage>
        <taxon>Bacteria</taxon>
        <taxon>Pseudomonadati</taxon>
        <taxon>Bacteroidota</taxon>
        <taxon>Bacteroidia</taxon>
        <taxon>Bacteroidales</taxon>
        <taxon>Bacteroidaceae</taxon>
        <taxon>Phocaeicola</taxon>
    </lineage>
</organism>
<dbReference type="RefSeq" id="WP_007845478.1">
    <property type="nucleotide sequence ID" value="NZ_JH724132.1"/>
</dbReference>
<gene>
    <name evidence="1" type="ORF">HMPREF1064_01014</name>
</gene>
<reference evidence="1 2" key="1">
    <citation type="submission" date="2012-02" db="EMBL/GenBank/DDBJ databases">
        <title>The Genome Sequence of Bacteroides dorei CL02T12C06.</title>
        <authorList>
            <consortium name="The Broad Institute Genome Sequencing Platform"/>
            <person name="Earl A."/>
            <person name="Ward D."/>
            <person name="Feldgarden M."/>
            <person name="Gevers D."/>
            <person name="Zitomersky N.L."/>
            <person name="Coyne M.J."/>
            <person name="Comstock L.E."/>
            <person name="Young S.K."/>
            <person name="Zeng Q."/>
            <person name="Gargeya S."/>
            <person name="Fitzgerald M."/>
            <person name="Haas B."/>
            <person name="Abouelleil A."/>
            <person name="Alvarado L."/>
            <person name="Arachchi H.M."/>
            <person name="Berlin A."/>
            <person name="Chapman S.B."/>
            <person name="Gearin G."/>
            <person name="Goldberg J."/>
            <person name="Griggs A."/>
            <person name="Gujja S."/>
            <person name="Hansen M."/>
            <person name="Heiman D."/>
            <person name="Howarth C."/>
            <person name="Larimer J."/>
            <person name="Lui A."/>
            <person name="MacDonald P.J.P."/>
            <person name="McCowen C."/>
            <person name="Montmayeur A."/>
            <person name="Murphy C."/>
            <person name="Neiman D."/>
            <person name="Pearson M."/>
            <person name="Priest M."/>
            <person name="Roberts A."/>
            <person name="Saif S."/>
            <person name="Shea T."/>
            <person name="Sisk P."/>
            <person name="Stolte C."/>
            <person name="Sykes S."/>
            <person name="Wortman J."/>
            <person name="Nusbaum C."/>
            <person name="Birren B."/>
        </authorList>
    </citation>
    <scope>NUCLEOTIDE SEQUENCE [LARGE SCALE GENOMIC DNA]</scope>
    <source>
        <strain evidence="1 2">CL02T12C06</strain>
    </source>
</reference>